<name>A0A6P8ZT22_THRPL</name>
<reference evidence="4" key="1">
    <citation type="submission" date="2025-08" db="UniProtKB">
        <authorList>
            <consortium name="RefSeq"/>
        </authorList>
    </citation>
    <scope>IDENTIFICATION</scope>
    <source>
        <tissue evidence="4">Total insect</tissue>
    </source>
</reference>
<feature type="compositionally biased region" description="Low complexity" evidence="1">
    <location>
        <begin position="527"/>
        <end position="546"/>
    </location>
</feature>
<dbReference type="InParanoid" id="A0A6P8ZT22"/>
<feature type="chain" id="PRO_5028140352" evidence="2">
    <location>
        <begin position="28"/>
        <end position="797"/>
    </location>
</feature>
<feature type="region of interest" description="Disordered" evidence="1">
    <location>
        <begin position="263"/>
        <end position="318"/>
    </location>
</feature>
<keyword evidence="3" id="KW-1185">Reference proteome</keyword>
<accession>A0A6P8ZT22</accession>
<feature type="region of interest" description="Disordered" evidence="1">
    <location>
        <begin position="343"/>
        <end position="381"/>
    </location>
</feature>
<dbReference type="GeneID" id="117649619"/>
<protein>
    <submittedName>
        <fullName evidence="4">Uncharacterized protein LOC117649619</fullName>
    </submittedName>
</protein>
<feature type="compositionally biased region" description="Acidic residues" evidence="1">
    <location>
        <begin position="270"/>
        <end position="279"/>
    </location>
</feature>
<feature type="region of interest" description="Disordered" evidence="1">
    <location>
        <begin position="143"/>
        <end position="181"/>
    </location>
</feature>
<dbReference type="PANTHER" id="PTHR37687:SF1">
    <property type="entry name" value="AGAP006772-PA"/>
    <property type="match status" value="1"/>
</dbReference>
<evidence type="ECO:0000256" key="2">
    <source>
        <dbReference type="SAM" id="SignalP"/>
    </source>
</evidence>
<feature type="compositionally biased region" description="Low complexity" evidence="1">
    <location>
        <begin position="143"/>
        <end position="155"/>
    </location>
</feature>
<dbReference type="RefSeq" id="XP_034248408.1">
    <property type="nucleotide sequence ID" value="XM_034392517.1"/>
</dbReference>
<proteinExistence type="predicted"/>
<feature type="signal peptide" evidence="2">
    <location>
        <begin position="1"/>
        <end position="27"/>
    </location>
</feature>
<evidence type="ECO:0000256" key="1">
    <source>
        <dbReference type="SAM" id="MobiDB-lite"/>
    </source>
</evidence>
<dbReference type="PANTHER" id="PTHR37687">
    <property type="entry name" value="AGAP006772-PA"/>
    <property type="match status" value="1"/>
</dbReference>
<feature type="region of interest" description="Disordered" evidence="1">
    <location>
        <begin position="229"/>
        <end position="251"/>
    </location>
</feature>
<gene>
    <name evidence="4" type="primary">LOC117649619</name>
</gene>
<evidence type="ECO:0000313" key="3">
    <source>
        <dbReference type="Proteomes" id="UP000515158"/>
    </source>
</evidence>
<dbReference type="AlphaFoldDB" id="A0A6P8ZT22"/>
<sequence length="797" mass="86037">MGDWLRGTMAPWLALALALSALGAVAAQRGRPLAALAVQAAPAEGLEQILGDGQPEDIGYGYQRSRNPAHLARVTRNGRQEVQGLLLLGQPSAWQDDAAEKRSRLLPADVDAGDTPAPSAFRERMASRQRRQRVQQQQQLERLQMQQAQQAQQQQWGDWRRDNPSISSFYPAGGPAAEPVDNPERYLQALREAWVRYQQQTGAIDVGPDDLTDLETLQFLEALGEDIPGAKKRAPAPAPAPSQQQGTSSLDWAAPLVWSGYQLKKRSTNPDEDDSDDWGDERLDDSTGVLDDDEYGPGSLSLNFPSVPSGPPGPGGNRLALLLTEQLFDERYNDPAVKRLLLTKRSAQRPDEEALQQGQQGHAMRRRKKSTQAHADTAPNVQKDLARIFGEPEPADGEPEPPLALPLAAAASAPATTVPGAAPTATATTTAGPNKNATKQADGAQRNPVPLSPIGHAHETDKIAREHAQHPHQHAPGTATNSPNTVVHVHEEHAPPMVAAEGPHAHDQAVHAEEHAEEHPPPSQEKGSASTGAAGANGAPAVAAADGEQEELPIPLALSRHRRIAKKSIDWSQYFGLDRRRKKSTQYSDADVDALENAVDGEWLLRHNLMGFKSSKGGNINKRVAVKKEGASPDELLPAAWDKRWDLADDEGVVTEDDEEGVLQPRPGITPVARTITFWARDTMGRCPAVAQLSQSCRGVVGGDNGLVPICVLYHACHLCGPYVGLPESSSCVSELRRLGAEICTSAPHEPECRAKVKAVARLYSSKASSERDRDTCLKQPCLGFFFLTAPAVAFTR</sequence>
<organism evidence="4">
    <name type="scientific">Thrips palmi</name>
    <name type="common">Melon thrips</name>
    <dbReference type="NCBI Taxonomy" id="161013"/>
    <lineage>
        <taxon>Eukaryota</taxon>
        <taxon>Metazoa</taxon>
        <taxon>Ecdysozoa</taxon>
        <taxon>Arthropoda</taxon>
        <taxon>Hexapoda</taxon>
        <taxon>Insecta</taxon>
        <taxon>Pterygota</taxon>
        <taxon>Neoptera</taxon>
        <taxon>Paraneoptera</taxon>
        <taxon>Thysanoptera</taxon>
        <taxon>Terebrantia</taxon>
        <taxon>Thripoidea</taxon>
        <taxon>Thripidae</taxon>
        <taxon>Thrips</taxon>
    </lineage>
</organism>
<dbReference type="OrthoDB" id="6138985at2759"/>
<feature type="compositionally biased region" description="Low complexity" evidence="1">
    <location>
        <begin position="415"/>
        <end position="433"/>
    </location>
</feature>
<dbReference type="Proteomes" id="UP000515158">
    <property type="component" value="Unplaced"/>
</dbReference>
<dbReference type="InterPro" id="IPR038875">
    <property type="entry name" value="PLA2_conodipine-like"/>
</dbReference>
<feature type="compositionally biased region" description="Basic and acidic residues" evidence="1">
    <location>
        <begin position="503"/>
        <end position="520"/>
    </location>
</feature>
<evidence type="ECO:0000313" key="4">
    <source>
        <dbReference type="RefSeq" id="XP_034248408.1"/>
    </source>
</evidence>
<feature type="region of interest" description="Disordered" evidence="1">
    <location>
        <begin position="415"/>
        <end position="455"/>
    </location>
</feature>
<keyword evidence="2" id="KW-0732">Signal</keyword>
<dbReference type="KEGG" id="tpal:117649619"/>
<feature type="region of interest" description="Disordered" evidence="1">
    <location>
        <begin position="503"/>
        <end position="547"/>
    </location>
</feature>